<feature type="disulfide bond" evidence="17">
    <location>
        <begin position="2917"/>
        <end position="2929"/>
    </location>
</feature>
<feature type="domain" description="EGF-like" evidence="21">
    <location>
        <begin position="4511"/>
        <end position="4547"/>
    </location>
</feature>
<feature type="disulfide bond" evidence="17">
    <location>
        <begin position="2792"/>
        <end position="2810"/>
    </location>
</feature>
<evidence type="ECO:0000313" key="22">
    <source>
        <dbReference type="EMBL" id="CAG7828355.1"/>
    </source>
</evidence>
<dbReference type="InterPro" id="IPR000033">
    <property type="entry name" value="LDLR_classB_rpt"/>
</dbReference>
<dbReference type="CDD" id="cd00054">
    <property type="entry name" value="EGF_CA"/>
    <property type="match status" value="2"/>
</dbReference>
<feature type="repeat" description="LDL-receptor class B" evidence="18">
    <location>
        <begin position="1537"/>
        <end position="1581"/>
    </location>
</feature>
<feature type="disulfide bond" evidence="17">
    <location>
        <begin position="3851"/>
        <end position="3863"/>
    </location>
</feature>
<feature type="disulfide bond" evidence="17">
    <location>
        <begin position="3749"/>
        <end position="3764"/>
    </location>
</feature>
<dbReference type="PROSITE" id="PS01187">
    <property type="entry name" value="EGF_CA"/>
    <property type="match status" value="1"/>
</dbReference>
<feature type="region of interest" description="Disordered" evidence="19">
    <location>
        <begin position="4740"/>
        <end position="4772"/>
    </location>
</feature>
<feature type="repeat" description="LDL-receptor class B" evidence="18">
    <location>
        <begin position="753"/>
        <end position="796"/>
    </location>
</feature>
<evidence type="ECO:0000256" key="7">
    <source>
        <dbReference type="ARBA" id="ARBA00022737"/>
    </source>
</evidence>
<feature type="repeat" description="LDL-receptor class B" evidence="18">
    <location>
        <begin position="3259"/>
        <end position="3302"/>
    </location>
</feature>
<dbReference type="FunFam" id="4.10.400.10:FF:000002">
    <property type="entry name" value="Low-density lipoprotein receptor-related protein 1"/>
    <property type="match status" value="1"/>
</dbReference>
<dbReference type="PANTHER" id="PTHR22722">
    <property type="entry name" value="LOW-DENSITY LIPOPROTEIN RECEPTOR-RELATED PROTEIN 2-RELATED"/>
    <property type="match status" value="1"/>
</dbReference>
<keyword evidence="13" id="KW-0675">Receptor</keyword>
<dbReference type="InterPro" id="IPR002172">
    <property type="entry name" value="LDrepeatLR_classA_rpt"/>
</dbReference>
<comment type="subcellular location">
    <subcellularLocation>
        <location evidence="1">Endomembrane system</location>
    </subcellularLocation>
    <subcellularLocation>
        <location evidence="15">Endosome lumen</location>
    </subcellularLocation>
    <subcellularLocation>
        <location evidence="2">Membrane</location>
        <topology evidence="2">Single-pass type I membrane protein</topology>
    </subcellularLocation>
</comment>
<dbReference type="PROSITE" id="PS01186">
    <property type="entry name" value="EGF_2"/>
    <property type="match status" value="2"/>
</dbReference>
<feature type="disulfide bond" evidence="16">
    <location>
        <begin position="4345"/>
        <end position="4355"/>
    </location>
</feature>
<feature type="repeat" description="LDL-receptor class B" evidence="18">
    <location>
        <begin position="2117"/>
        <end position="2159"/>
    </location>
</feature>
<keyword evidence="9" id="KW-0106">Calcium</keyword>
<feature type="transmembrane region" description="Helical" evidence="20">
    <location>
        <begin position="4647"/>
        <end position="4673"/>
    </location>
</feature>
<feature type="disulfide bond" evidence="17">
    <location>
        <begin position="2924"/>
        <end position="2942"/>
    </location>
</feature>
<dbReference type="Pfam" id="PF00058">
    <property type="entry name" value="Ldl_recept_b"/>
    <property type="match status" value="12"/>
</dbReference>
<feature type="disulfide bond" evidence="16">
    <location>
        <begin position="4561"/>
        <end position="4578"/>
    </location>
</feature>
<feature type="disulfide bond" evidence="17">
    <location>
        <begin position="2655"/>
        <end position="2673"/>
    </location>
</feature>
<feature type="disulfide bond" evidence="17">
    <location>
        <begin position="2756"/>
        <end position="2771"/>
    </location>
</feature>
<dbReference type="PROSITE" id="PS00022">
    <property type="entry name" value="EGF_1"/>
    <property type="match status" value="6"/>
</dbReference>
<feature type="disulfide bond" evidence="17">
    <location>
        <begin position="3698"/>
        <end position="3716"/>
    </location>
</feature>
<feature type="domain" description="EGF-like" evidence="21">
    <location>
        <begin position="4375"/>
        <end position="4409"/>
    </location>
</feature>
<feature type="domain" description="EGF-like" evidence="21">
    <location>
        <begin position="3037"/>
        <end position="3074"/>
    </location>
</feature>
<proteinExistence type="predicted"/>
<dbReference type="InterPro" id="IPR000742">
    <property type="entry name" value="EGF"/>
</dbReference>
<feature type="domain" description="EGF-like" evidence="21">
    <location>
        <begin position="4443"/>
        <end position="4478"/>
    </location>
</feature>
<feature type="disulfide bond" evidence="17">
    <location>
        <begin position="2648"/>
        <end position="2660"/>
    </location>
</feature>
<keyword evidence="7" id="KW-0677">Repeat</keyword>
<feature type="repeat" description="LDL-receptor class B" evidence="18">
    <location>
        <begin position="3303"/>
        <end position="3345"/>
    </location>
</feature>
<dbReference type="PROSITE" id="PS50026">
    <property type="entry name" value="EGF_3"/>
    <property type="match status" value="8"/>
</dbReference>
<feature type="disulfide bond" evidence="17">
    <location>
        <begin position="3858"/>
        <end position="3876"/>
    </location>
</feature>
<feature type="disulfide bond" evidence="16">
    <location>
        <begin position="4619"/>
        <end position="4628"/>
    </location>
</feature>
<dbReference type="SMART" id="SM00135">
    <property type="entry name" value="LY"/>
    <property type="match status" value="31"/>
</dbReference>
<dbReference type="GO" id="GO:0005041">
    <property type="term" value="F:low-density lipoprotein particle receptor activity"/>
    <property type="evidence" value="ECO:0007669"/>
    <property type="project" value="TreeGrafter"/>
</dbReference>
<evidence type="ECO:0000259" key="21">
    <source>
        <dbReference type="PROSITE" id="PS50026"/>
    </source>
</evidence>
<keyword evidence="6" id="KW-0732">Signal</keyword>
<keyword evidence="12 16" id="KW-1015">Disulfide bond</keyword>
<feature type="repeat" description="LDL-receptor class B" evidence="18">
    <location>
        <begin position="1809"/>
        <end position="1857"/>
    </location>
</feature>
<feature type="disulfide bond" evidence="17">
    <location>
        <begin position="3776"/>
        <end position="3794"/>
    </location>
</feature>
<dbReference type="Pfam" id="PF12662">
    <property type="entry name" value="cEGF"/>
    <property type="match status" value="1"/>
</dbReference>
<evidence type="ECO:0000256" key="19">
    <source>
        <dbReference type="SAM" id="MobiDB-lite"/>
    </source>
</evidence>
<feature type="disulfide bond" evidence="17">
    <location>
        <begin position="3502"/>
        <end position="3517"/>
    </location>
</feature>
<feature type="repeat" description="LDL-receptor class B" evidence="18">
    <location>
        <begin position="1445"/>
        <end position="1487"/>
    </location>
</feature>
<feature type="disulfide bond" evidence="17">
    <location>
        <begin position="2959"/>
        <end position="2971"/>
    </location>
</feature>
<dbReference type="OrthoDB" id="21182at2759"/>
<organism evidence="22 23">
    <name type="scientific">Allacma fusca</name>
    <dbReference type="NCBI Taxonomy" id="39272"/>
    <lineage>
        <taxon>Eukaryota</taxon>
        <taxon>Metazoa</taxon>
        <taxon>Ecdysozoa</taxon>
        <taxon>Arthropoda</taxon>
        <taxon>Hexapoda</taxon>
        <taxon>Collembola</taxon>
        <taxon>Symphypleona</taxon>
        <taxon>Sminthuridae</taxon>
        <taxon>Allacma</taxon>
    </lineage>
</organism>
<feature type="disulfide bond" evidence="17">
    <location>
        <begin position="2693"/>
        <end position="2711"/>
    </location>
</feature>
<evidence type="ECO:0000256" key="16">
    <source>
        <dbReference type="PROSITE-ProRule" id="PRU00076"/>
    </source>
</evidence>
<feature type="disulfide bond" evidence="17">
    <location>
        <begin position="3769"/>
        <end position="3781"/>
    </location>
</feature>
<feature type="domain" description="EGF-like" evidence="21">
    <location>
        <begin position="4591"/>
        <end position="4629"/>
    </location>
</feature>
<comment type="caution">
    <text evidence="22">The sequence shown here is derived from an EMBL/GenBank/DDBJ whole genome shotgun (WGS) entry which is preliminary data.</text>
</comment>
<feature type="disulfide bond" evidence="17">
    <location>
        <begin position="2823"/>
        <end position="2835"/>
    </location>
</feature>
<feature type="disulfide bond" evidence="17">
    <location>
        <begin position="3009"/>
        <end position="3027"/>
    </location>
</feature>
<dbReference type="Proteomes" id="UP000708208">
    <property type="component" value="Unassembled WGS sequence"/>
</dbReference>
<feature type="repeat" description="LDL-receptor class B" evidence="18">
    <location>
        <begin position="2032"/>
        <end position="2073"/>
    </location>
</feature>
<feature type="disulfide bond" evidence="17">
    <location>
        <begin position="3817"/>
        <end position="3835"/>
    </location>
</feature>
<feature type="disulfide bond" evidence="17">
    <location>
        <begin position="2667"/>
        <end position="2682"/>
    </location>
</feature>
<evidence type="ECO:0000256" key="12">
    <source>
        <dbReference type="ARBA" id="ARBA00023157"/>
    </source>
</evidence>
<dbReference type="SMART" id="SM00192">
    <property type="entry name" value="LDLa"/>
    <property type="match status" value="30"/>
</dbReference>
<evidence type="ECO:0000256" key="20">
    <source>
        <dbReference type="SAM" id="Phobius"/>
    </source>
</evidence>
<dbReference type="PROSITE" id="PS01209">
    <property type="entry name" value="LDLRA_1"/>
    <property type="match status" value="10"/>
</dbReference>
<feature type="disulfide bond" evidence="17">
    <location>
        <begin position="2785"/>
        <end position="2797"/>
    </location>
</feature>
<evidence type="ECO:0000256" key="13">
    <source>
        <dbReference type="ARBA" id="ARBA00023170"/>
    </source>
</evidence>
<dbReference type="CDD" id="cd00112">
    <property type="entry name" value="LDLa"/>
    <property type="match status" value="27"/>
</dbReference>
<dbReference type="GO" id="GO:0005886">
    <property type="term" value="C:plasma membrane"/>
    <property type="evidence" value="ECO:0007669"/>
    <property type="project" value="TreeGrafter"/>
</dbReference>
<feature type="repeat" description="LDL-receptor class B" evidence="18">
    <location>
        <begin position="1719"/>
        <end position="1761"/>
    </location>
</feature>
<feature type="repeat" description="LDL-receptor class B" evidence="18">
    <location>
        <begin position="2474"/>
        <end position="2516"/>
    </location>
</feature>
<feature type="repeat" description="LDL-receptor class B" evidence="18">
    <location>
        <begin position="1488"/>
        <end position="1536"/>
    </location>
</feature>
<feature type="disulfide bond" evidence="17">
    <location>
        <begin position="3810"/>
        <end position="3822"/>
    </location>
</feature>
<feature type="disulfide bond" evidence="17">
    <location>
        <begin position="1130"/>
        <end position="1148"/>
    </location>
</feature>
<evidence type="ECO:0000256" key="17">
    <source>
        <dbReference type="PROSITE-ProRule" id="PRU00124"/>
    </source>
</evidence>
<keyword evidence="10 20" id="KW-1133">Transmembrane helix</keyword>
<evidence type="ECO:0000313" key="23">
    <source>
        <dbReference type="Proteomes" id="UP000708208"/>
    </source>
</evidence>
<dbReference type="InterPro" id="IPR018097">
    <property type="entry name" value="EGF_Ca-bd_CS"/>
</dbReference>
<dbReference type="FunFam" id="2.120.10.30:FF:000035">
    <property type="entry name" value="Low-density lipoprotein receptor-related protein 2"/>
    <property type="match status" value="1"/>
</dbReference>
<feature type="domain" description="EGF-like" evidence="21">
    <location>
        <begin position="4341"/>
        <end position="4374"/>
    </location>
</feature>
<feature type="repeat" description="LDL-receptor class B" evidence="18">
    <location>
        <begin position="4082"/>
        <end position="4108"/>
    </location>
</feature>
<keyword evidence="8" id="KW-0967">Endosome</keyword>
<feature type="repeat" description="LDL-receptor class B" evidence="18">
    <location>
        <begin position="2074"/>
        <end position="2116"/>
    </location>
</feature>
<dbReference type="Pfam" id="PF07974">
    <property type="entry name" value="EGF_2"/>
    <property type="match status" value="1"/>
</dbReference>
<feature type="repeat" description="LDL-receptor class B" evidence="18">
    <location>
        <begin position="3216"/>
        <end position="3258"/>
    </location>
</feature>
<feature type="disulfide bond" evidence="17">
    <location>
        <begin position="1044"/>
        <end position="1062"/>
    </location>
</feature>
<feature type="disulfide bond" evidence="17">
    <location>
        <begin position="1213"/>
        <end position="1228"/>
    </location>
</feature>
<feature type="disulfide bond" evidence="17">
    <location>
        <begin position="3652"/>
        <end position="3664"/>
    </location>
</feature>
<feature type="disulfide bond" evidence="16">
    <location>
        <begin position="4580"/>
        <end position="4589"/>
    </location>
</feature>
<feature type="disulfide bond" evidence="17">
    <location>
        <begin position="2966"/>
        <end position="2984"/>
    </location>
</feature>
<feature type="disulfide bond" evidence="17">
    <location>
        <begin position="3616"/>
        <end position="3634"/>
    </location>
</feature>
<evidence type="ECO:0000256" key="1">
    <source>
        <dbReference type="ARBA" id="ARBA00004308"/>
    </source>
</evidence>
<evidence type="ECO:0000256" key="14">
    <source>
        <dbReference type="ARBA" id="ARBA00023180"/>
    </source>
</evidence>
<feature type="disulfide bond" evidence="17">
    <location>
        <begin position="3609"/>
        <end position="3621"/>
    </location>
</feature>
<feature type="disulfide bond" evidence="17">
    <location>
        <begin position="3569"/>
        <end position="3581"/>
    </location>
</feature>
<reference evidence="22" key="1">
    <citation type="submission" date="2021-06" db="EMBL/GenBank/DDBJ databases">
        <authorList>
            <person name="Hodson N. C."/>
            <person name="Mongue J. A."/>
            <person name="Jaron S. K."/>
        </authorList>
    </citation>
    <scope>NUCLEOTIDE SEQUENCE</scope>
</reference>
<feature type="disulfide bond" evidence="16">
    <location>
        <begin position="4298"/>
        <end position="4308"/>
    </location>
</feature>
<protein>
    <recommendedName>
        <fullName evidence="21">EGF-like domain-containing protein</fullName>
    </recommendedName>
</protein>
<dbReference type="GO" id="GO:0005509">
    <property type="term" value="F:calcium ion binding"/>
    <property type="evidence" value="ECO:0007669"/>
    <property type="project" value="InterPro"/>
</dbReference>
<feature type="domain" description="EGF-like" evidence="21">
    <location>
        <begin position="4553"/>
        <end position="4590"/>
    </location>
</feature>
<dbReference type="PROSITE" id="PS50068">
    <property type="entry name" value="LDLRA_2"/>
    <property type="match status" value="30"/>
</dbReference>
<dbReference type="FunFam" id="2.120.10.30:FF:000241">
    <property type="entry name" value="Low-density lipoprotein receptor-related protein 6"/>
    <property type="match status" value="6"/>
</dbReference>
<feature type="disulfide bond" evidence="17">
    <location>
        <begin position="3576"/>
        <end position="3594"/>
    </location>
</feature>
<feature type="disulfide bond" evidence="17">
    <location>
        <begin position="2686"/>
        <end position="2698"/>
    </location>
</feature>
<name>A0A8J2LAQ3_9HEXA</name>
<feature type="disulfide bond" evidence="17">
    <location>
        <begin position="3710"/>
        <end position="3725"/>
    </location>
</feature>
<feature type="disulfide bond" evidence="17">
    <location>
        <begin position="2614"/>
        <end position="2632"/>
    </location>
</feature>
<accession>A0A8J2LAQ3</accession>
<feature type="disulfide bond" evidence="16">
    <location>
        <begin position="4537"/>
        <end position="4546"/>
    </location>
</feature>
<feature type="disulfide bond" evidence="17">
    <location>
        <begin position="2830"/>
        <end position="2848"/>
    </location>
</feature>
<dbReference type="InterPro" id="IPR001881">
    <property type="entry name" value="EGF-like_Ca-bd_dom"/>
</dbReference>
<feature type="disulfide bond" evidence="17">
    <location>
        <begin position="3659"/>
        <end position="3677"/>
    </location>
</feature>
<evidence type="ECO:0000256" key="4">
    <source>
        <dbReference type="ARBA" id="ARBA00022553"/>
    </source>
</evidence>
<evidence type="ECO:0000256" key="6">
    <source>
        <dbReference type="ARBA" id="ARBA00022729"/>
    </source>
</evidence>
<dbReference type="EMBL" id="CAJVCH010547203">
    <property type="protein sequence ID" value="CAG7828355.1"/>
    <property type="molecule type" value="Genomic_DNA"/>
</dbReference>
<dbReference type="InterPro" id="IPR023415">
    <property type="entry name" value="LDLR_class-A_CS"/>
</dbReference>
<feature type="disulfide bond" evidence="16">
    <location>
        <begin position="4399"/>
        <end position="4408"/>
    </location>
</feature>
<feature type="domain" description="EGF-like" evidence="21">
    <location>
        <begin position="4294"/>
        <end position="4338"/>
    </location>
</feature>
<feature type="disulfide bond" evidence="17">
    <location>
        <begin position="3490"/>
        <end position="3508"/>
    </location>
</feature>
<feature type="disulfide bond" evidence="16">
    <location>
        <begin position="4468"/>
        <end position="4477"/>
    </location>
</feature>
<sequence>MTHYYDLIPIRVEYCLKIPDPTPSESQDELRTGFKAEGRGYERPVDGWEAVGQDLIDRTLCCCSAPFSKVIMKTRSTQSVRQCQRILTFLLTVPTILFLQCHQVKAKDIIVAVDGSKEYHASLLVASCAPDQFLCKDQLKCIPKSQICNQEIDCEDASDEPDDCPHVPCRDGTFTCKLSKKCIPSGWLCDGQADCGFAQNYVIDTSDEDHDTCKTPNRCYGNNMTCADGYSCRPISDFCNGFPDCPDGSDEHIFCRNQTMCEAAQTQKHCKYGCKPSANGPVCYCPVGKEFRDNDCVDSNECLLDGACDQHCRQENGIKICECDKNYKSVGTQCHGINVPPDDPPLLLYEDAVEIKWVHLNGSTDNVPANYKSASNGRLLGIDFDHLNFTVCWIHHDNISALRCAINHNLQDYWNMSQPYLYTFEDVYEMAFDWLGRNYYFVDDGREMIFACAQNLDKCTSIIDVDISKPRGLALDPAKGYMFFTVWGRSGPKLERSYLDGTSRVALVTTKIVYPYGLTLDLPVEFVYWVDRFLDSIERISYDGSNRRTIHRGMHHLQDITIFENFLYVIAWQNNSINRLHKLDASDYTAIVTDAQKPFALHVYHRARQPREYHPCDISHTCGDFCFPLWDENKNPTYKCGCREGYHLVSNNSCITKHRYQDPFLIYLKAKPGGIRSASLTKNDNKRYDIMIPVVDKFSHSAIDFDLYTSTIYYADATNFRIMKKKLGNLTSEVYLDKGISHSEGIAIDWMGKNIYWTDETLHTIFVASLKNPTHKKLLVYTNLTHPKSIVVHPERGLMFWSNWSPGSGKQGSIERAWMDGRDRKKWVENLGWPIGLTIDYENDILYWCDSQNFAIEKSSVTSNTNPKQVVYAASHSVHLAGLSYFNKFLYVSANGKIVKMNTEDPNLTNKPFDEFDVVLNEEATQIRVYERSLQNGTNKCSSSDNECPELCLAAADKTGSVCACRDGYRLNNEGRKCINISNYTYPLSCDASQFECRRFPKCIPNKSLCDGVDDCGDGSDEDASPNGPCEWESGLCGRNYFHCGDRLCIPNRYLCNGRSDCKDGSDENPLACKNTTIGCSDFEFKCEISKRCIPLTWKCDGATDCGAGDLSDEENNCSYPECTYFQFQCKNKTCVPLESTCDGIADCVDGSDELDCPVTTPAPAPAVQQNCSLGDWLDLVEKDSEACRNITCGKYTFRCKEDSECIPLSWRCDGLKDCHDGSDELFCKNNKVTCVAPMRACDQDTKCVNLQQLCDNKNDCKDGSDEGGKCNEKLCNKGYCPDQLCQNTPDGHVCSCPSHKHVANNGSCISDHPCDVWGTCSQICRRFNNRHHCLCGQGYYLQEDGFTCKSASSEAPYLVFSNRHELRGINLTTLQYNALISNLRNSIALDFHHTDKGYVIFWTDVVDDRIYKGNLVSGSLINIEVVIQTGLATAEGLAVDWIGENLYWVESNLDQIEVAKLNGSYRKTLISGNMVSPRSIALDPRDGVLFWTDWEADAPRIEKASMSGDDRVVVMRVGLNGEGAWPNGLTLDYTLRRIYWVDARLDSIHSIRYDGSDYRTILTQHDALSHPFAITILDNDLFWTDWRSNSVMRANKFHGTNVTMIHRTYTQPFDVKILHPSRQPRSLDIKSPCAENNGNCSHLCLLNLNQTHSCGCPHLMMLGNDTRTCVVSEKMLLFSRLNEIRAVYFDKPYYHAAPPVSLPLFVAPANLHFIAKSKQIYWCDAQSGETKRANISNPSTQTLIDSSAGKPLAIAVDWISNLIFIAVQNQMKNSISVTNLEGEYFTTIIPGKNDLKGVNSIAVNPQKGLIYWPDGSAKNQYSISMATMNGTKRQVLTNNRESDLENPSSLTYDFSSDRLYWCNSHTEKIQYYDFNTSKVFTITFGDLKPTVITVYKNFILFASDKQDSILKGDKTVGGRYSYVRNNTENIYSIRVYDPSEQTGTNPCAVNKGGCEHLCLPTSSTKKVCRCALGYYSTGPDNNRCKSMDSVLVYADASGIKGISTTDLHDDVLVPIPMVSSATDIDVDEKSEYLYWLDNEKGRISRIKRDGTHRELVLKDLDAVIGLAIDWNAGNMYWANPKDSWIEVAHVNGSSHYVLITNNLDKPMSLAVDPKKGYLFWSDIAKGHIERAYLDGSQRKIIVSNNTTKVADITLDSENEKVYWCDSSSDKIVSADYDGQNQVVVYKAAPQSHLHSQVVDKGYLYWIDTGNQDGSIMSASVKNPMAGKTVRMGLGVTVKDLGIFSRGRQSGTNICGVNNGGCGDLCLFNGTHPVCVCAHGKIGRDGKSCEHYDAFIVFSRVSSIETVHVMEDVTPNSPYPPIQNPDHIRNAIGLAYDFKRHTLFYSDVQLGTINSVMFNNTNYAVIADKQGSVEGLYFEASNSDLYWTCSNDASINRLNPYTSSGKVEKILRLNSNDKPRGVAVDPCESRIYWTNWDANRPSIQRSFMSGYKIESIIKTEIRMPNGLTLDHAAKKLYWVDARLDKIERADFDGSNRRVIGKDKPKHAFAIAVFGDYIYWTDWVLLSVLRANKHTGDDVVVLRKDIPKPMGIVAVANQTEVCIANPCNILNGGCSDICSLDENRNVKCTCGHNKVLVEGRCIIDAKSCSSTEFICLSGGCISYALTCDGISHCLDSSDEAPEYCASRVCKNGFFRCPSNRCIPKSYVCNQENDCGDNSDEQNCHVNCTESQHRCGDGRCIDKTKLCDDHPDCADASDEFVTICPHRSCDNAEKYHPSLENIIPCETTTACIHKSWICDNQNDCWDWSDEQNCSSTASYEGGIRKHCQPNSFTCDDGQCIPNSWRCDSQTDCENGEDEKNCEYTCSVGQFLCKSGECISPMWQCDGMPDCSDGSDESKSDCENRTCDHTMFPCQGNGRCIPREWVCDGDNDCNDKNSSDENLPNGGCANITRAPFSGNCAPNQFQCMNGYCIIREYYCDRDDDCGDEQRSDEPDTCHYHNCDNSSFTCANGNCIAKSLTCNSVNECGDNSDESETLCSKEKYCTSDHEFLCKNNVCVNETELCDGSNDCGDSSDEISCNINECLEAGTCDKNAMCLDKKVGYQCKCNPGFEPSPTNSLSCVDIDECKERACSQICRNSIGSYQCGCLDGFVLKHDLHTCKANSSDAFKIMFSNQYYIRMVDMQNHETLLAQNLTNAVALDYDWEGGCIYWSDVTSFGSSIKSLCNVHTLNHTDSSGEQTLHHITVQSPDGLAVDWVGKNLYWCDKGTDTIEVSKLNGTFRKVLVHEGLQEPRAIALDPYNGYMYWTDWGDTPYIGKADMDGFNVTVLISEHLGWPNALTISYETNEIFWADAREDYIAVSDLNGQNRKIVYSRAVHNPSAKVHHVFAMTVFEDFVYWSDWETKSVERCHKYTGRNQTTVTRTIHRPMDVKVYHPYRQPPMTPNPCENNGGCETLCLLKPGRKKVCACPENFVLKSDGVSCEHNCTTSQFECKSTYKCIPAWWKCDNQDDCGDRSDEDPSCPPFKCTPGQYQCASGECIHPAQLCDGKSDCRDDTDELNCDKHTCFSTQFKCDGNETIPSVCIPSYKQCDGTVDCPIKELRQDEANCLPKSCPKNQFKCLNGKCIQAEWVCDEEDDCGDRSDEFSNCTQRSCDDNKFRCRSGKCIPNQWKCDGEKDCGDGEDEPIECSSPEIHPCEPTYFKCGNHKCIPGRWKCDYDDDCGDGTDELKCDPRNCSESEFRCGDGRCIRGSLRCDGEFNCPDGSDEKICNVTCGPHEFTCTSPQFCIYSGWKCDFDVDCVDGSDEKNCTNTGCHPDQFKCKNGECISTIWTCDGEVDCSDGSDEEPAFCAQKPCEPGRFRCKNNICIPYSKTCDGTPDCSDNSDELEQMCPIQHCKANQFQCANKHCIDKKMVCDLYNDCGDNSDEAQCSLCAFGACSHFCVHKKHPHSGLNYTCECSSDYIMTNVSANHSSCQVKDDPPHLFVAMIGREYDLRKTNARKPHDENTTTILKTGYSKIESMDYIMDGSGVVTIFWTTLTNKSIQKFVDSSSISSRTKRSSEFGVVDVMTGLDEPRGLAVDWVGRNVYWVDAGLETLSVSSLDGKNRMSLVHKDLNDPHDVAVDPESGRIYWSDWGNQRIDFAMMDGSNRKTLVYSPCPAGITIDYPAKRLYWTDVKSLSVETTTLDGKDRQLIKKFSGTDIKPYKIDVFEDTLFITTYQSNRIIKMDKFGRTDITYITQGGQKASDVVIIQTYKQRNMTNPCTTIMCKSPGICLLNGTATARCVCPSNKTAVRKPGNVFECNSTVGTVCDLHCKQGQCVITSTGPRCNCSSLYEGPRCEKYRCSGYCHNKGLCYHDLMTNLNSSGPTPLKCTCPPEWTGARCETRIQAPCKNLCHNGGTCNETTNICLCQSGFSGALCENCDGLVCENGGYCVKDKRNKKLCLCPKEFSGPQCEKSCSNYCQNKGKCKIKANGPECTCISPFFGKQCEQDLCGNRCRNGGSCVTESSEHVCSCPVPYSGPYCEVNLCECQNCKDSSSSKCQHCPTSGLPEVCNETVRATCHGHFCKNGGTCVVYNQRRVCRCPNQWIGSQCEVSIGHAANPCQSHCLHNGVCTAESLNKTPTCVCQPSWKGIRCQYKDSCAKYCFNGGTCTPSLEYSAEPTCICLPGYAGHRCQTLLDKAGRAGAPQEEGGITWALVLVFIVVAVAVAGFSGCAAYFIMKRKQGRPFMHVRMHDNGTVEINNPMFLKEEGDEDHGSEPSLIFDSDKVLLQGTNFANPVYETMYKEGESSTVSDEKKGLLQAEDFSSSGDHPLADPLA</sequence>
<dbReference type="SMART" id="SM00181">
    <property type="entry name" value="EGF"/>
    <property type="match status" value="27"/>
</dbReference>
<feature type="compositionally biased region" description="Basic and acidic residues" evidence="19">
    <location>
        <begin position="4740"/>
        <end position="4752"/>
    </location>
</feature>
<evidence type="ECO:0000256" key="3">
    <source>
        <dbReference type="ARBA" id="ARBA00022536"/>
    </source>
</evidence>
<dbReference type="InterPro" id="IPR013111">
    <property type="entry name" value="EGF_extracell"/>
</dbReference>
<evidence type="ECO:0000256" key="2">
    <source>
        <dbReference type="ARBA" id="ARBA00004479"/>
    </source>
</evidence>
<dbReference type="InterPro" id="IPR051221">
    <property type="entry name" value="LDLR-related"/>
</dbReference>
<dbReference type="GO" id="GO:0043235">
    <property type="term" value="C:receptor complex"/>
    <property type="evidence" value="ECO:0007669"/>
    <property type="project" value="TreeGrafter"/>
</dbReference>
<keyword evidence="23" id="KW-1185">Reference proteome</keyword>
<feature type="disulfide bond" evidence="17">
    <location>
        <begin position="2804"/>
        <end position="2819"/>
    </location>
</feature>
<comment type="caution">
    <text evidence="16">Lacks conserved residue(s) required for the propagation of feature annotation.</text>
</comment>
<evidence type="ECO:0000256" key="18">
    <source>
        <dbReference type="PROSITE-ProRule" id="PRU00461"/>
    </source>
</evidence>
<feature type="disulfide bond" evidence="17">
    <location>
        <begin position="3483"/>
        <end position="3495"/>
    </location>
</feature>
<dbReference type="FunFam" id="4.10.400.10:FF:000034">
    <property type="entry name" value="Low-density lipoprotein receptor-related protein 2"/>
    <property type="match status" value="1"/>
</dbReference>
<feature type="disulfide bond" evidence="17">
    <location>
        <begin position="3671"/>
        <end position="3686"/>
    </location>
</feature>
<dbReference type="FunFam" id="4.10.400.10:FF:000045">
    <property type="entry name" value="Low-density lipoprotein receptor-related protein 2"/>
    <property type="match status" value="1"/>
</dbReference>
<feature type="disulfide bond" evidence="16">
    <location>
        <begin position="4447"/>
        <end position="4457"/>
    </location>
</feature>
<dbReference type="InterPro" id="IPR026823">
    <property type="entry name" value="cEGF"/>
</dbReference>
<dbReference type="SMART" id="SM00179">
    <property type="entry name" value="EGF_CA"/>
    <property type="match status" value="3"/>
</dbReference>
<dbReference type="Pfam" id="PF14670">
    <property type="entry name" value="FXa_inhibition"/>
    <property type="match status" value="1"/>
</dbReference>
<feature type="disulfide bond" evidence="16">
    <location>
        <begin position="4557"/>
        <end position="4567"/>
    </location>
</feature>
<dbReference type="GO" id="GO:0031904">
    <property type="term" value="C:endosome lumen"/>
    <property type="evidence" value="ECO:0007669"/>
    <property type="project" value="UniProtKB-SubCell"/>
</dbReference>
<dbReference type="PANTHER" id="PTHR22722:SF5">
    <property type="entry name" value="LOW-DENSITY LIPOPROTEIN RECEPTOR-RELATED PROTEIN 1B"/>
    <property type="match status" value="1"/>
</dbReference>
<feature type="disulfide bond" evidence="17">
    <location>
        <begin position="3691"/>
        <end position="3703"/>
    </location>
</feature>
<feature type="disulfide bond" evidence="17">
    <location>
        <begin position="1123"/>
        <end position="1135"/>
    </location>
</feature>
<feature type="disulfide bond" evidence="17">
    <location>
        <begin position="1037"/>
        <end position="1049"/>
    </location>
</feature>
<feature type="disulfide bond" evidence="16">
    <location>
        <begin position="4328"/>
        <end position="4337"/>
    </location>
</feature>
<evidence type="ECO:0000256" key="8">
    <source>
        <dbReference type="ARBA" id="ARBA00022753"/>
    </source>
</evidence>
<keyword evidence="11 20" id="KW-0472">Membrane</keyword>
<keyword evidence="5 20" id="KW-0812">Transmembrane</keyword>
<keyword evidence="3 16" id="KW-0245">EGF-like domain</keyword>
<feature type="disulfide bond" evidence="16">
    <location>
        <begin position="4364"/>
        <end position="4373"/>
    </location>
</feature>
<dbReference type="Pfam" id="PF00057">
    <property type="entry name" value="Ldl_recept_a"/>
    <property type="match status" value="25"/>
</dbReference>
<feature type="disulfide bond" evidence="17">
    <location>
        <begin position="2607"/>
        <end position="2619"/>
    </location>
</feature>
<feature type="repeat" description="LDL-receptor class B" evidence="18">
    <location>
        <begin position="2429"/>
        <end position="2473"/>
    </location>
</feature>
<feature type="repeat" description="LDL-receptor class B" evidence="18">
    <location>
        <begin position="4039"/>
        <end position="4081"/>
    </location>
</feature>
<evidence type="ECO:0000256" key="10">
    <source>
        <dbReference type="ARBA" id="ARBA00022989"/>
    </source>
</evidence>
<gene>
    <name evidence="22" type="ORF">AFUS01_LOCUS38288</name>
</gene>
<evidence type="ECO:0000256" key="15">
    <source>
        <dbReference type="ARBA" id="ARBA00046273"/>
    </source>
</evidence>
<evidence type="ECO:0000256" key="5">
    <source>
        <dbReference type="ARBA" id="ARBA00022692"/>
    </source>
</evidence>
<feature type="disulfide bond" evidence="17">
    <location>
        <begin position="3870"/>
        <end position="3885"/>
    </location>
</feature>
<keyword evidence="4" id="KW-0597">Phosphoprotein</keyword>
<dbReference type="PROSITE" id="PS51120">
    <property type="entry name" value="LDLRB"/>
    <property type="match status" value="16"/>
</dbReference>
<dbReference type="PROSITE" id="PS00010">
    <property type="entry name" value="ASX_HYDROXYL"/>
    <property type="match status" value="1"/>
</dbReference>
<keyword evidence="14" id="KW-0325">Glycoprotein</keyword>
<evidence type="ECO:0000256" key="9">
    <source>
        <dbReference type="ARBA" id="ARBA00022837"/>
    </source>
</evidence>
<evidence type="ECO:0000256" key="11">
    <source>
        <dbReference type="ARBA" id="ARBA00023136"/>
    </source>
</evidence>
<feature type="disulfide bond" evidence="16">
    <location>
        <begin position="4595"/>
        <end position="4605"/>
    </location>
</feature>
<feature type="disulfide bond" evidence="17">
    <location>
        <begin position="1142"/>
        <end position="1157"/>
    </location>
</feature>
<feature type="disulfide bond" evidence="17">
    <location>
        <begin position="3021"/>
        <end position="3036"/>
    </location>
</feature>
<dbReference type="InterPro" id="IPR000152">
    <property type="entry name" value="EGF-type_Asp/Asn_hydroxyl_site"/>
</dbReference>